<proteinExistence type="predicted"/>
<reference evidence="1" key="1">
    <citation type="submission" date="2021-02" db="EMBL/GenBank/DDBJ databases">
        <authorList>
            <person name="Nowell W R."/>
        </authorList>
    </citation>
    <scope>NUCLEOTIDE SEQUENCE</scope>
</reference>
<evidence type="ECO:0000313" key="2">
    <source>
        <dbReference type="Proteomes" id="UP000681720"/>
    </source>
</evidence>
<dbReference type="Proteomes" id="UP000681720">
    <property type="component" value="Unassembled WGS sequence"/>
</dbReference>
<gene>
    <name evidence="1" type="ORF">GIL414_LOCUS21022</name>
</gene>
<organism evidence="1 2">
    <name type="scientific">Rotaria magnacalcarata</name>
    <dbReference type="NCBI Taxonomy" id="392030"/>
    <lineage>
        <taxon>Eukaryota</taxon>
        <taxon>Metazoa</taxon>
        <taxon>Spiralia</taxon>
        <taxon>Gnathifera</taxon>
        <taxon>Rotifera</taxon>
        <taxon>Eurotatoria</taxon>
        <taxon>Bdelloidea</taxon>
        <taxon>Philodinida</taxon>
        <taxon>Philodinidae</taxon>
        <taxon>Rotaria</taxon>
    </lineage>
</organism>
<dbReference type="AlphaFoldDB" id="A0A8S2RYF9"/>
<evidence type="ECO:0000313" key="1">
    <source>
        <dbReference type="EMBL" id="CAF4186598.1"/>
    </source>
</evidence>
<protein>
    <submittedName>
        <fullName evidence="1">Uncharacterized protein</fullName>
    </submittedName>
</protein>
<sequence length="105" mass="11791">MTRQDDQGRDEKEEWPKGTVTWDDEAIATVCTRSKTKQQQQPLLPTNDTVVLNTPITTNASTKPNPATTTPIDLTYDRIRQAQEGDSNISTIVKQLTDGKKNDQF</sequence>
<dbReference type="EMBL" id="CAJOBJ010016302">
    <property type="protein sequence ID" value="CAF4186598.1"/>
    <property type="molecule type" value="Genomic_DNA"/>
</dbReference>
<accession>A0A8S2RYF9</accession>
<comment type="caution">
    <text evidence="1">The sequence shown here is derived from an EMBL/GenBank/DDBJ whole genome shotgun (WGS) entry which is preliminary data.</text>
</comment>
<feature type="non-terminal residue" evidence="1">
    <location>
        <position position="105"/>
    </location>
</feature>
<name>A0A8S2RYF9_9BILA</name>